<name>A0A2Z6RKK5_9GLOM</name>
<evidence type="ECO:0000313" key="3">
    <source>
        <dbReference type="EMBL" id="GES88435.1"/>
    </source>
</evidence>
<gene>
    <name evidence="3" type="ORF">RCL2_001538900</name>
    <name evidence="2" type="ORF">RclHR1_30370002</name>
</gene>
<dbReference type="Proteomes" id="UP000615446">
    <property type="component" value="Unassembled WGS sequence"/>
</dbReference>
<feature type="compositionally biased region" description="Basic residues" evidence="1">
    <location>
        <begin position="70"/>
        <end position="80"/>
    </location>
</feature>
<sequence length="206" mass="23174">MDSEIRREWEAYTNKQSPDMENLGDPMHQSDALMNFDALDTKSIGSLDKELLATPPRNITPIPVTSLTKSQKRSAKKKACKEKQKLQLQTPSGLDEQVVPTFSTESPEYTLSKPSGSRMVTFNQSTLSPPFTPYKQQLKRDSKPQLTLVDNGKKLKQKETDNSLRNGNVIIIGYVPQGQEQAQMLDLVVYDILAKWDNYTLLANLG</sequence>
<dbReference type="EMBL" id="BLAL01000178">
    <property type="protein sequence ID" value="GES88435.1"/>
    <property type="molecule type" value="Genomic_DNA"/>
</dbReference>
<dbReference type="Proteomes" id="UP000247702">
    <property type="component" value="Unassembled WGS sequence"/>
</dbReference>
<keyword evidence="4" id="KW-1185">Reference proteome</keyword>
<feature type="region of interest" description="Disordered" evidence="1">
    <location>
        <begin position="1"/>
        <end position="29"/>
    </location>
</feature>
<evidence type="ECO:0000313" key="2">
    <source>
        <dbReference type="EMBL" id="GBB97679.1"/>
    </source>
</evidence>
<accession>A0A2Z6RKK5</accession>
<feature type="region of interest" description="Disordered" evidence="1">
    <location>
        <begin position="54"/>
        <end position="83"/>
    </location>
</feature>
<protein>
    <submittedName>
        <fullName evidence="2">Uncharacterized protein</fullName>
    </submittedName>
</protein>
<organism evidence="2 4">
    <name type="scientific">Rhizophagus clarus</name>
    <dbReference type="NCBI Taxonomy" id="94130"/>
    <lineage>
        <taxon>Eukaryota</taxon>
        <taxon>Fungi</taxon>
        <taxon>Fungi incertae sedis</taxon>
        <taxon>Mucoromycota</taxon>
        <taxon>Glomeromycotina</taxon>
        <taxon>Glomeromycetes</taxon>
        <taxon>Glomerales</taxon>
        <taxon>Glomeraceae</taxon>
        <taxon>Rhizophagus</taxon>
    </lineage>
</organism>
<comment type="caution">
    <text evidence="2">The sequence shown here is derived from an EMBL/GenBank/DDBJ whole genome shotgun (WGS) entry which is preliminary data.</text>
</comment>
<feature type="compositionally biased region" description="Basic and acidic residues" evidence="1">
    <location>
        <begin position="1"/>
        <end position="10"/>
    </location>
</feature>
<dbReference type="EMBL" id="BEXD01002266">
    <property type="protein sequence ID" value="GBB97679.1"/>
    <property type="molecule type" value="Genomic_DNA"/>
</dbReference>
<reference evidence="3" key="2">
    <citation type="submission" date="2019-10" db="EMBL/GenBank/DDBJ databases">
        <title>Conservation and host-specific expression of non-tandemly repeated heterogenous ribosome RNA gene in arbuscular mycorrhizal fungi.</title>
        <authorList>
            <person name="Maeda T."/>
            <person name="Kobayashi Y."/>
            <person name="Nakagawa T."/>
            <person name="Ezawa T."/>
            <person name="Yamaguchi K."/>
            <person name="Bino T."/>
            <person name="Nishimoto Y."/>
            <person name="Shigenobu S."/>
            <person name="Kawaguchi M."/>
        </authorList>
    </citation>
    <scope>NUCLEOTIDE SEQUENCE</scope>
    <source>
        <strain evidence="3">HR1</strain>
    </source>
</reference>
<evidence type="ECO:0000256" key="1">
    <source>
        <dbReference type="SAM" id="MobiDB-lite"/>
    </source>
</evidence>
<proteinExistence type="predicted"/>
<reference evidence="2 4" key="1">
    <citation type="submission" date="2017-11" db="EMBL/GenBank/DDBJ databases">
        <title>The genome of Rhizophagus clarus HR1 reveals common genetic basis of auxotrophy among arbuscular mycorrhizal fungi.</title>
        <authorList>
            <person name="Kobayashi Y."/>
        </authorList>
    </citation>
    <scope>NUCLEOTIDE SEQUENCE [LARGE SCALE GENOMIC DNA]</scope>
    <source>
        <strain evidence="2 4">HR1</strain>
    </source>
</reference>
<dbReference type="AlphaFoldDB" id="A0A2Z6RKK5"/>
<evidence type="ECO:0000313" key="4">
    <source>
        <dbReference type="Proteomes" id="UP000247702"/>
    </source>
</evidence>